<sequence length="578" mass="64124">MTSANDGESLAGMESAGTAARRMKGPRGWEIARATAEAEDVCIRPLLKRRTNLDTGASEVVPIACGSRLSSVCPPCARRYARIVRGQCREGWHLTEEPAEPEPDADTVWLMKFRADLMEQGREAQRNGDADALEDVREALADVDQQLRQDNGVRGKLPALDEPDAPAKPRQVRSTRRRQDSPDLPRKPVEQRTIGREFAGRYRPSMFTTLTLPSYGQVHTPTRGGRRCSCGRNHRPESPVLGTPVDVASYDYRREARDLIHFSALADRFWQNLRRAVGWNVQYFAVVESQRRLAPHLHAAIRGSIPRALIKQVAAATYHQVWWPPHDEPVYGGTRLPVWVPERSAWCDPDTREPLPTFEESLPGADEEPAHVVRFGDQVDIRGVLGGGEEAHRHVNYLTKYVTKAIGETYADATEAHRDHADRLLVELAVTPCSPRCPVWLLHGIQPKSAHSRMNPGLCKGNAHKRATLGVAGRRVLVSRKWTGKTRAEHAQDRRDHVHAMLSAAGLPVASTTSAGRYVWEPVSPTDPGVPSRSYLLLQAVAERRRWKAEFEQARLIVAARDATCAGGRAGEDGGSNA</sequence>
<reference evidence="3 4" key="1">
    <citation type="submission" date="2016-10" db="EMBL/GenBank/DDBJ databases">
        <authorList>
            <person name="de Groot N.N."/>
        </authorList>
    </citation>
    <scope>NUCLEOTIDE SEQUENCE [LARGE SCALE GENOMIC DNA]</scope>
    <source>
        <strain evidence="3 4">CPCC 201259</strain>
    </source>
</reference>
<organism evidence="3 4">
    <name type="scientific">Saccharopolyspora antimicrobica</name>
    <dbReference type="NCBI Taxonomy" id="455193"/>
    <lineage>
        <taxon>Bacteria</taxon>
        <taxon>Bacillati</taxon>
        <taxon>Actinomycetota</taxon>
        <taxon>Actinomycetes</taxon>
        <taxon>Pseudonocardiales</taxon>
        <taxon>Pseudonocardiaceae</taxon>
        <taxon>Saccharopolyspora</taxon>
    </lineage>
</organism>
<dbReference type="Proteomes" id="UP000199398">
    <property type="component" value="Unassembled WGS sequence"/>
</dbReference>
<keyword evidence="5" id="KW-1185">Reference proteome</keyword>
<reference evidence="2 5" key="2">
    <citation type="submission" date="2018-10" db="EMBL/GenBank/DDBJ databases">
        <title>Sequencing the genomes of 1000 actinobacteria strains.</title>
        <authorList>
            <person name="Klenk H.-P."/>
        </authorList>
    </citation>
    <scope>NUCLEOTIDE SEQUENCE [LARGE SCALE GENOMIC DNA]</scope>
    <source>
        <strain evidence="2 5">DSM 45119</strain>
    </source>
</reference>
<feature type="region of interest" description="Disordered" evidence="1">
    <location>
        <begin position="144"/>
        <end position="195"/>
    </location>
</feature>
<dbReference type="InterPro" id="IPR046828">
    <property type="entry name" value="RepSA"/>
</dbReference>
<feature type="region of interest" description="Disordered" evidence="1">
    <location>
        <begin position="214"/>
        <end position="237"/>
    </location>
</feature>
<dbReference type="AlphaFoldDB" id="A0A1I4X0P8"/>
<dbReference type="Proteomes" id="UP000270697">
    <property type="component" value="Unassembled WGS sequence"/>
</dbReference>
<evidence type="ECO:0000313" key="4">
    <source>
        <dbReference type="Proteomes" id="UP000199398"/>
    </source>
</evidence>
<protein>
    <recommendedName>
        <fullName evidence="6">Replication initiator protein</fullName>
    </recommendedName>
</protein>
<feature type="region of interest" description="Disordered" evidence="1">
    <location>
        <begin position="1"/>
        <end position="21"/>
    </location>
</feature>
<dbReference type="Pfam" id="PF20199">
    <property type="entry name" value="RepSA"/>
    <property type="match status" value="2"/>
</dbReference>
<dbReference type="EMBL" id="RBXX01000002">
    <property type="protein sequence ID" value="RKT84227.1"/>
    <property type="molecule type" value="Genomic_DNA"/>
</dbReference>
<feature type="compositionally biased region" description="Basic and acidic residues" evidence="1">
    <location>
        <begin position="177"/>
        <end position="195"/>
    </location>
</feature>
<proteinExistence type="predicted"/>
<accession>A0A1I4X0P8</accession>
<gene>
    <name evidence="2" type="ORF">ATL45_2537</name>
    <name evidence="3" type="ORF">SAMN05421805_103153</name>
</gene>
<evidence type="ECO:0000313" key="2">
    <source>
        <dbReference type="EMBL" id="RKT84227.1"/>
    </source>
</evidence>
<dbReference type="EMBL" id="FOUP01000003">
    <property type="protein sequence ID" value="SFN18950.1"/>
    <property type="molecule type" value="Genomic_DNA"/>
</dbReference>
<feature type="compositionally biased region" description="Basic and acidic residues" evidence="1">
    <location>
        <begin position="144"/>
        <end position="153"/>
    </location>
</feature>
<evidence type="ECO:0008006" key="6">
    <source>
        <dbReference type="Google" id="ProtNLM"/>
    </source>
</evidence>
<evidence type="ECO:0000313" key="3">
    <source>
        <dbReference type="EMBL" id="SFN18950.1"/>
    </source>
</evidence>
<name>A0A1I4X0P8_9PSEU</name>
<evidence type="ECO:0000256" key="1">
    <source>
        <dbReference type="SAM" id="MobiDB-lite"/>
    </source>
</evidence>
<evidence type="ECO:0000313" key="5">
    <source>
        <dbReference type="Proteomes" id="UP000270697"/>
    </source>
</evidence>
<dbReference type="STRING" id="455193.SAMN05421805_103153"/>